<evidence type="ECO:0000256" key="1">
    <source>
        <dbReference type="ARBA" id="ARBA00013260"/>
    </source>
</evidence>
<feature type="region of interest" description="Disordered" evidence="11">
    <location>
        <begin position="184"/>
        <end position="220"/>
    </location>
</feature>
<dbReference type="PANTHER" id="PTHR17224:SF1">
    <property type="entry name" value="PEPTIDYL-TRNA HYDROLASE"/>
    <property type="match status" value="1"/>
</dbReference>
<feature type="site" description="Discriminates between blocked and unblocked aminoacyl-tRNA" evidence="8">
    <location>
        <position position="10"/>
    </location>
</feature>
<dbReference type="OrthoDB" id="9800507at2"/>
<dbReference type="InterPro" id="IPR001328">
    <property type="entry name" value="Pept_tRNA_hydro"/>
</dbReference>
<dbReference type="InterPro" id="IPR018171">
    <property type="entry name" value="Pept_tRNA_hydro_CS"/>
</dbReference>
<evidence type="ECO:0000256" key="4">
    <source>
        <dbReference type="ARBA" id="ARBA00022884"/>
    </source>
</evidence>
<keyword evidence="3 8" id="KW-0378">Hydrolase</keyword>
<dbReference type="PROSITE" id="PS01195">
    <property type="entry name" value="PEPT_TRNA_HYDROL_1"/>
    <property type="match status" value="1"/>
</dbReference>
<dbReference type="STRING" id="644966.Tmar_0099"/>
<evidence type="ECO:0000256" key="9">
    <source>
        <dbReference type="RuleBase" id="RU000673"/>
    </source>
</evidence>
<dbReference type="GO" id="GO:0072344">
    <property type="term" value="P:rescue of stalled ribosome"/>
    <property type="evidence" value="ECO:0007669"/>
    <property type="project" value="UniProtKB-UniRule"/>
</dbReference>
<comment type="catalytic activity">
    <reaction evidence="6 8 9">
        <text>an N-acyl-L-alpha-aminoacyl-tRNA + H2O = an N-acyl-L-amino acid + a tRNA + H(+)</text>
        <dbReference type="Rhea" id="RHEA:54448"/>
        <dbReference type="Rhea" id="RHEA-COMP:10123"/>
        <dbReference type="Rhea" id="RHEA-COMP:13883"/>
        <dbReference type="ChEBI" id="CHEBI:15377"/>
        <dbReference type="ChEBI" id="CHEBI:15378"/>
        <dbReference type="ChEBI" id="CHEBI:59874"/>
        <dbReference type="ChEBI" id="CHEBI:78442"/>
        <dbReference type="ChEBI" id="CHEBI:138191"/>
        <dbReference type="EC" id="3.1.1.29"/>
    </reaction>
</comment>
<dbReference type="Proteomes" id="UP000008915">
    <property type="component" value="Chromosome"/>
</dbReference>
<comment type="function">
    <text evidence="8">Catalyzes the release of premature peptidyl moieties from peptidyl-tRNA molecules trapped in stalled 50S ribosomal subunits, and thus maintains levels of free tRNAs and 50S ribosomes.</text>
</comment>
<organism evidence="12 13">
    <name type="scientific">Thermaerobacter marianensis (strain ATCC 700841 / DSM 12885 / JCM 10246 / 7p75a)</name>
    <dbReference type="NCBI Taxonomy" id="644966"/>
    <lineage>
        <taxon>Bacteria</taxon>
        <taxon>Bacillati</taxon>
        <taxon>Bacillota</taxon>
        <taxon>Clostridia</taxon>
        <taxon>Eubacteriales</taxon>
        <taxon>Clostridiales Family XVII. Incertae Sedis</taxon>
        <taxon>Thermaerobacter</taxon>
    </lineage>
</organism>
<evidence type="ECO:0000256" key="8">
    <source>
        <dbReference type="HAMAP-Rule" id="MF_00083"/>
    </source>
</evidence>
<dbReference type="SUPFAM" id="SSF53178">
    <property type="entry name" value="Peptidyl-tRNA hydrolase-like"/>
    <property type="match status" value="1"/>
</dbReference>
<dbReference type="AlphaFoldDB" id="E6SL22"/>
<feature type="active site" description="Proton acceptor" evidence="8">
    <location>
        <position position="20"/>
    </location>
</feature>
<protein>
    <recommendedName>
        <fullName evidence="7 8">Peptidyl-tRNA hydrolase</fullName>
        <shortName evidence="8">Pth</shortName>
        <ecNumber evidence="1 8">3.1.1.29</ecNumber>
    </recommendedName>
</protein>
<dbReference type="KEGG" id="tmr:Tmar_0099"/>
<accession>E6SL22</accession>
<dbReference type="EMBL" id="CP002344">
    <property type="protein sequence ID" value="ADU50224.1"/>
    <property type="molecule type" value="Genomic_DNA"/>
</dbReference>
<dbReference type="NCBIfam" id="TIGR00447">
    <property type="entry name" value="pth"/>
    <property type="match status" value="1"/>
</dbReference>
<dbReference type="GO" id="GO:0000049">
    <property type="term" value="F:tRNA binding"/>
    <property type="evidence" value="ECO:0007669"/>
    <property type="project" value="UniProtKB-UniRule"/>
</dbReference>
<dbReference type="HAMAP" id="MF_00083">
    <property type="entry name" value="Pept_tRNA_hydro_bact"/>
    <property type="match status" value="1"/>
</dbReference>
<dbReference type="HOGENOM" id="CLU_062456_4_1_9"/>
<dbReference type="GO" id="GO:0006515">
    <property type="term" value="P:protein quality control for misfolded or incompletely synthesized proteins"/>
    <property type="evidence" value="ECO:0007669"/>
    <property type="project" value="UniProtKB-UniRule"/>
</dbReference>
<sequence length="220" mass="22856">MPRIIVGLGNPGPEYEGTRHNVGFAVVDALARRLRTAGWRRGFASLWAEGSWRGQPVALLKPQTYMNASGEAVQQACRAWRVPPAEVLVVYDDLDLPPGHLRLRPRGSAGGHRGVASIIAALGGEDFPRLRIGIGRPPAGVDAAEYVLAPFDPAEQPLMEAAVQRAAEAVLAVLATGLQLAMSRYNGPTPWPPGEGGGRGDGGSAAGRSGGSGGGGGKDR</sequence>
<keyword evidence="13" id="KW-1185">Reference proteome</keyword>
<proteinExistence type="inferred from homology"/>
<evidence type="ECO:0000313" key="13">
    <source>
        <dbReference type="Proteomes" id="UP000008915"/>
    </source>
</evidence>
<evidence type="ECO:0000256" key="10">
    <source>
        <dbReference type="RuleBase" id="RU004320"/>
    </source>
</evidence>
<dbReference type="EC" id="3.1.1.29" evidence="1 8"/>
<evidence type="ECO:0000256" key="3">
    <source>
        <dbReference type="ARBA" id="ARBA00022801"/>
    </source>
</evidence>
<feature type="binding site" evidence="8">
    <location>
        <position position="65"/>
    </location>
    <ligand>
        <name>tRNA</name>
        <dbReference type="ChEBI" id="CHEBI:17843"/>
    </ligand>
</feature>
<dbReference type="CDD" id="cd00462">
    <property type="entry name" value="PTH"/>
    <property type="match status" value="1"/>
</dbReference>
<comment type="subunit">
    <text evidence="8">Monomer.</text>
</comment>
<evidence type="ECO:0000256" key="6">
    <source>
        <dbReference type="ARBA" id="ARBA00048707"/>
    </source>
</evidence>
<comment type="subcellular location">
    <subcellularLocation>
        <location evidence="8">Cytoplasm</location>
    </subcellularLocation>
</comment>
<dbReference type="GO" id="GO:0004045">
    <property type="term" value="F:peptidyl-tRNA hydrolase activity"/>
    <property type="evidence" value="ECO:0007669"/>
    <property type="project" value="UniProtKB-UniRule"/>
</dbReference>
<dbReference type="PANTHER" id="PTHR17224">
    <property type="entry name" value="PEPTIDYL-TRNA HYDROLASE"/>
    <property type="match status" value="1"/>
</dbReference>
<reference evidence="12 13" key="1">
    <citation type="journal article" date="2010" name="Stand. Genomic Sci.">
        <title>Complete genome sequence of Thermaerobacter marianensis type strain (7p75a).</title>
        <authorList>
            <person name="Han C."/>
            <person name="Gu W."/>
            <person name="Zhang X."/>
            <person name="Lapidus A."/>
            <person name="Nolan M."/>
            <person name="Copeland A."/>
            <person name="Lucas S."/>
            <person name="Del Rio T.G."/>
            <person name="Tice H."/>
            <person name="Cheng J.F."/>
            <person name="Tapia R."/>
            <person name="Goodwin L."/>
            <person name="Pitluck S."/>
            <person name="Pagani I."/>
            <person name="Ivanova N."/>
            <person name="Mavromatis K."/>
            <person name="Mikhailova N."/>
            <person name="Pati A."/>
            <person name="Chen A."/>
            <person name="Palaniappan K."/>
            <person name="Land M."/>
            <person name="Hauser L."/>
            <person name="Chang Y.J."/>
            <person name="Jeffries C.D."/>
            <person name="Schneider S."/>
            <person name="Rohde M."/>
            <person name="Goker M."/>
            <person name="Pukall R."/>
            <person name="Woyke T."/>
            <person name="Bristow J."/>
            <person name="Eisen J.A."/>
            <person name="Markowitz V."/>
            <person name="Hugenholtz P."/>
            <person name="Kyrpides N.C."/>
            <person name="Klenk H.P."/>
            <person name="Detter J.C."/>
        </authorList>
    </citation>
    <scope>NUCLEOTIDE SEQUENCE [LARGE SCALE GENOMIC DNA]</scope>
    <source>
        <strain evidence="13">ATCC 700841 / DSM 12885 / JCM 10246 / 7p75a</strain>
    </source>
</reference>
<comment type="similarity">
    <text evidence="5 8 10">Belongs to the PTH family.</text>
</comment>
<comment type="caution">
    <text evidence="8">Lacks conserved residue(s) required for the propagation of feature annotation.</text>
</comment>
<evidence type="ECO:0000256" key="11">
    <source>
        <dbReference type="SAM" id="MobiDB-lite"/>
    </source>
</evidence>
<evidence type="ECO:0000256" key="2">
    <source>
        <dbReference type="ARBA" id="ARBA00022555"/>
    </source>
</evidence>
<feature type="site" description="Stabilizes the basic form of H active site to accept a proton" evidence="8">
    <location>
        <position position="92"/>
    </location>
</feature>
<dbReference type="Pfam" id="PF01195">
    <property type="entry name" value="Pept_tRNA_hydro"/>
    <property type="match status" value="1"/>
</dbReference>
<evidence type="ECO:0000313" key="12">
    <source>
        <dbReference type="EMBL" id="ADU50224.1"/>
    </source>
</evidence>
<keyword evidence="8" id="KW-0963">Cytoplasm</keyword>
<dbReference type="Gene3D" id="3.40.50.1470">
    <property type="entry name" value="Peptidyl-tRNA hydrolase"/>
    <property type="match status" value="1"/>
</dbReference>
<feature type="binding site" evidence="8">
    <location>
        <position position="15"/>
    </location>
    <ligand>
        <name>tRNA</name>
        <dbReference type="ChEBI" id="CHEBI:17843"/>
    </ligand>
</feature>
<name>E6SL22_THEM7</name>
<dbReference type="eggNOG" id="COG0193">
    <property type="taxonomic scope" value="Bacteria"/>
</dbReference>
<feature type="compositionally biased region" description="Gly residues" evidence="11">
    <location>
        <begin position="194"/>
        <end position="220"/>
    </location>
</feature>
<dbReference type="RefSeq" id="WP_013494529.1">
    <property type="nucleotide sequence ID" value="NC_014831.1"/>
</dbReference>
<keyword evidence="2 8" id="KW-0820">tRNA-binding</keyword>
<reference evidence="13" key="2">
    <citation type="journal article" date="2010" name="Stand. Genomic Sci.">
        <title>Complete genome sequence of Thermaerobacter marianensis type strain (7p75aT).</title>
        <authorList>
            <person name="Han C."/>
            <person name="Gu W."/>
            <person name="Zhang X."/>
            <person name="Lapidus A."/>
            <person name="Nolan M."/>
            <person name="Copeland A."/>
            <person name="Lucas S."/>
            <person name="Glavina Del Rio T."/>
            <person name="Tice H."/>
            <person name="Cheng J."/>
            <person name="Tapia R."/>
            <person name="Goodwin L."/>
            <person name="Pitluck S."/>
            <person name="Pagani I."/>
            <person name="Ivanova N."/>
            <person name="Mavromatis K."/>
            <person name="Mikhailova N."/>
            <person name="Pati A."/>
            <person name="Chen A."/>
            <person name="Palaniappan K."/>
            <person name="Land M."/>
            <person name="Hauser L."/>
            <person name="Chang Y."/>
            <person name="Jeffries C."/>
            <person name="Schneider S."/>
            <person name="Rohde M."/>
            <person name="Goker M."/>
            <person name="Pukall R."/>
            <person name="Woyke T."/>
            <person name="Bristow J."/>
            <person name="Eisen J."/>
            <person name="Markowitz V."/>
            <person name="Hugenholtz P."/>
            <person name="Kyrpides N."/>
            <person name="Klenk H."/>
            <person name="Detter J."/>
        </authorList>
    </citation>
    <scope>NUCLEOTIDE SEQUENCE [LARGE SCALE GENOMIC DNA]</scope>
    <source>
        <strain evidence="13">ATCC 700841 / DSM 12885 / JCM 10246 / 7p75a</strain>
    </source>
</reference>
<dbReference type="InterPro" id="IPR036416">
    <property type="entry name" value="Pept_tRNA_hydro_sf"/>
</dbReference>
<comment type="function">
    <text evidence="8">Hydrolyzes ribosome-free peptidyl-tRNAs (with 1 or more amino acids incorporated), which drop off the ribosome during protein synthesis, or as a result of ribosome stalling.</text>
</comment>
<dbReference type="GO" id="GO:0005737">
    <property type="term" value="C:cytoplasm"/>
    <property type="evidence" value="ECO:0007669"/>
    <property type="project" value="UniProtKB-SubCell"/>
</dbReference>
<keyword evidence="4 8" id="KW-0694">RNA-binding</keyword>
<evidence type="ECO:0000256" key="5">
    <source>
        <dbReference type="ARBA" id="ARBA00038063"/>
    </source>
</evidence>
<gene>
    <name evidence="8" type="primary">pth</name>
    <name evidence="12" type="ordered locus">Tmar_0099</name>
</gene>
<evidence type="ECO:0000256" key="7">
    <source>
        <dbReference type="ARBA" id="ARBA00050038"/>
    </source>
</evidence>
<feature type="binding site" evidence="8">
    <location>
        <position position="67"/>
    </location>
    <ligand>
        <name>tRNA</name>
        <dbReference type="ChEBI" id="CHEBI:17843"/>
    </ligand>
</feature>
<dbReference type="FunFam" id="3.40.50.1470:FF:000001">
    <property type="entry name" value="Peptidyl-tRNA hydrolase"/>
    <property type="match status" value="1"/>
</dbReference>